<dbReference type="GO" id="GO:0016020">
    <property type="term" value="C:membrane"/>
    <property type="evidence" value="ECO:0007669"/>
    <property type="project" value="UniProtKB-SubCell"/>
</dbReference>
<feature type="transmembrane region" description="Helical" evidence="5">
    <location>
        <begin position="34"/>
        <end position="53"/>
    </location>
</feature>
<comment type="caution">
    <text evidence="7">The sequence shown here is derived from an EMBL/GenBank/DDBJ whole genome shotgun (WGS) entry which is preliminary data.</text>
</comment>
<keyword evidence="3 5" id="KW-1133">Transmembrane helix</keyword>
<dbReference type="PANTHER" id="PTHR46641">
    <property type="entry name" value="FMRFAMIDE RECEPTOR-RELATED"/>
    <property type="match status" value="1"/>
</dbReference>
<feature type="transmembrane region" description="Helical" evidence="5">
    <location>
        <begin position="108"/>
        <end position="132"/>
    </location>
</feature>
<evidence type="ECO:0000256" key="3">
    <source>
        <dbReference type="ARBA" id="ARBA00022989"/>
    </source>
</evidence>
<feature type="domain" description="G-protein coupled receptors family 1 profile" evidence="6">
    <location>
        <begin position="1"/>
        <end position="172"/>
    </location>
</feature>
<evidence type="ECO:0000256" key="4">
    <source>
        <dbReference type="ARBA" id="ARBA00023136"/>
    </source>
</evidence>
<dbReference type="InterPro" id="IPR052954">
    <property type="entry name" value="GPCR-Ligand_Int"/>
</dbReference>
<evidence type="ECO:0000256" key="2">
    <source>
        <dbReference type="ARBA" id="ARBA00022692"/>
    </source>
</evidence>
<keyword evidence="7" id="KW-0675">Receptor</keyword>
<dbReference type="PROSITE" id="PS50262">
    <property type="entry name" value="G_PROTEIN_RECEP_F1_2"/>
    <property type="match status" value="1"/>
</dbReference>
<dbReference type="Gene3D" id="1.20.1070.10">
    <property type="entry name" value="Rhodopsin 7-helix transmembrane proteins"/>
    <property type="match status" value="1"/>
</dbReference>
<keyword evidence="8" id="KW-1185">Reference proteome</keyword>
<dbReference type="SUPFAM" id="SSF81321">
    <property type="entry name" value="Family A G protein-coupled receptor-like"/>
    <property type="match status" value="1"/>
</dbReference>
<dbReference type="AlphaFoldDB" id="A0AAV4I0Z3"/>
<feature type="transmembrane region" description="Helical" evidence="5">
    <location>
        <begin position="152"/>
        <end position="174"/>
    </location>
</feature>
<accession>A0AAV4I0Z3</accession>
<evidence type="ECO:0000259" key="6">
    <source>
        <dbReference type="PROSITE" id="PS50262"/>
    </source>
</evidence>
<name>A0AAV4I0Z3_9GAST</name>
<evidence type="ECO:0000313" key="7">
    <source>
        <dbReference type="EMBL" id="GFS03301.1"/>
    </source>
</evidence>
<dbReference type="InterPro" id="IPR017452">
    <property type="entry name" value="GPCR_Rhodpsn_7TM"/>
</dbReference>
<keyword evidence="2 5" id="KW-0812">Transmembrane</keyword>
<sequence>MRDSDDSGYHCGTYNEYLDLWQTVWYWTNSTASLFLPFSCIVLLTALIVHGLVRSRRERRNIFGKTADGSKRLVNDNNGYSTVSGGNGCRRGTNQRVLKEAEAVEKSITIMLILAAAIFLLLALPSCVYLLAYREPAPGERRDPLTEARWKLFDQIQFLLIDSSHAVNFFLYFLSAQRFRRQLYHLLSCRRSCRKDLQSRTFEMTNITHQ</sequence>
<keyword evidence="4 5" id="KW-0472">Membrane</keyword>
<gene>
    <name evidence="7" type="ORF">ElyMa_006467100</name>
</gene>
<reference evidence="7 8" key="1">
    <citation type="journal article" date="2021" name="Elife">
        <title>Chloroplast acquisition without the gene transfer in kleptoplastic sea slugs, Plakobranchus ocellatus.</title>
        <authorList>
            <person name="Maeda T."/>
            <person name="Takahashi S."/>
            <person name="Yoshida T."/>
            <person name="Shimamura S."/>
            <person name="Takaki Y."/>
            <person name="Nagai Y."/>
            <person name="Toyoda A."/>
            <person name="Suzuki Y."/>
            <person name="Arimoto A."/>
            <person name="Ishii H."/>
            <person name="Satoh N."/>
            <person name="Nishiyama T."/>
            <person name="Hasebe M."/>
            <person name="Maruyama T."/>
            <person name="Minagawa J."/>
            <person name="Obokata J."/>
            <person name="Shigenobu S."/>
        </authorList>
    </citation>
    <scope>NUCLEOTIDE SEQUENCE [LARGE SCALE GENOMIC DNA]</scope>
</reference>
<organism evidence="7 8">
    <name type="scientific">Elysia marginata</name>
    <dbReference type="NCBI Taxonomy" id="1093978"/>
    <lineage>
        <taxon>Eukaryota</taxon>
        <taxon>Metazoa</taxon>
        <taxon>Spiralia</taxon>
        <taxon>Lophotrochozoa</taxon>
        <taxon>Mollusca</taxon>
        <taxon>Gastropoda</taxon>
        <taxon>Heterobranchia</taxon>
        <taxon>Euthyneura</taxon>
        <taxon>Panpulmonata</taxon>
        <taxon>Sacoglossa</taxon>
        <taxon>Placobranchoidea</taxon>
        <taxon>Plakobranchidae</taxon>
        <taxon>Elysia</taxon>
    </lineage>
</organism>
<evidence type="ECO:0000256" key="5">
    <source>
        <dbReference type="SAM" id="Phobius"/>
    </source>
</evidence>
<comment type="subcellular location">
    <subcellularLocation>
        <location evidence="1">Membrane</location>
    </subcellularLocation>
</comment>
<evidence type="ECO:0000313" key="8">
    <source>
        <dbReference type="Proteomes" id="UP000762676"/>
    </source>
</evidence>
<proteinExistence type="predicted"/>
<dbReference type="Proteomes" id="UP000762676">
    <property type="component" value="Unassembled WGS sequence"/>
</dbReference>
<protein>
    <submittedName>
        <fullName evidence="7">Thyrotropin-releasing hormone receptor</fullName>
    </submittedName>
</protein>
<dbReference type="EMBL" id="BMAT01012988">
    <property type="protein sequence ID" value="GFS03301.1"/>
    <property type="molecule type" value="Genomic_DNA"/>
</dbReference>
<dbReference type="PANTHER" id="PTHR46641:SF25">
    <property type="entry name" value="CNMAMIDE RECEPTOR-RELATED"/>
    <property type="match status" value="1"/>
</dbReference>
<evidence type="ECO:0000256" key="1">
    <source>
        <dbReference type="ARBA" id="ARBA00004370"/>
    </source>
</evidence>